<proteinExistence type="predicted"/>
<feature type="region of interest" description="Disordered" evidence="1">
    <location>
        <begin position="138"/>
        <end position="158"/>
    </location>
</feature>
<evidence type="ECO:0000313" key="2">
    <source>
        <dbReference type="EMBL" id="CAB4128883.1"/>
    </source>
</evidence>
<name>A0A6J7WS28_9CAUD</name>
<dbReference type="EMBL" id="LR796231">
    <property type="protein sequence ID" value="CAB4128883.1"/>
    <property type="molecule type" value="Genomic_DNA"/>
</dbReference>
<evidence type="ECO:0000256" key="1">
    <source>
        <dbReference type="SAM" id="MobiDB-lite"/>
    </source>
</evidence>
<accession>A0A6J7WS28</accession>
<dbReference type="EMBL" id="LR798275">
    <property type="protein sequence ID" value="CAB5219618.1"/>
    <property type="molecule type" value="Genomic_DNA"/>
</dbReference>
<sequence length="175" mass="19578">MSSPHQNTQSLGAGGLYGTYTNYGGGGTPVARSEMDFMRMGVGREPSAEYPDGYLGTIRSRRDDRGRPNSVSEQVLQGLQIRQTQRGYQRGVHRGERIDQNDYYLPRELAADRGIRRQMSAARKGVPTPRFAPVFALAPAPHLPNDGKANTRSNEPFEMNKVRQSQLANMKPNWR</sequence>
<organism evidence="3">
    <name type="scientific">uncultured Caudovirales phage</name>
    <dbReference type="NCBI Taxonomy" id="2100421"/>
    <lineage>
        <taxon>Viruses</taxon>
        <taxon>Duplodnaviria</taxon>
        <taxon>Heunggongvirae</taxon>
        <taxon>Uroviricota</taxon>
        <taxon>Caudoviricetes</taxon>
        <taxon>Peduoviridae</taxon>
        <taxon>Maltschvirus</taxon>
        <taxon>Maltschvirus maltsch</taxon>
    </lineage>
</organism>
<evidence type="ECO:0000313" key="3">
    <source>
        <dbReference type="EMBL" id="CAB5219618.1"/>
    </source>
</evidence>
<protein>
    <submittedName>
        <fullName evidence="3">Uncharacterized protein</fullName>
    </submittedName>
</protein>
<reference evidence="3" key="1">
    <citation type="submission" date="2020-05" db="EMBL/GenBank/DDBJ databases">
        <authorList>
            <person name="Chiriac C."/>
            <person name="Salcher M."/>
            <person name="Ghai R."/>
            <person name="Kavagutti S V."/>
        </authorList>
    </citation>
    <scope>NUCLEOTIDE SEQUENCE</scope>
</reference>
<gene>
    <name evidence="2" type="ORF">UFOVP113_110</name>
    <name evidence="3" type="ORF">UFOVP225_97</name>
</gene>